<dbReference type="EMBL" id="CABN01000016">
    <property type="protein sequence ID" value="CBH99468.1"/>
    <property type="molecule type" value="Genomic_DNA"/>
</dbReference>
<sequence>MSKRHAWLAGGLFKRIQVHHHHVDRLNPVRRDCCFMFPVAANIKQPAMYPRMQRLHPPIQHLGKPCQVADVLHRQPVLAQRSRRPPGRNQLHVQPHQNPRKIHQSCFVRNAQQRPTNLRLIARQRNRLRAHFCRLAGFFAAYPSLIGYIECSRRPVAERIDETYAPVFTTAFSDPLPVLARQSTVKVWKAIPPRAYFPANRRRFCRRSAQMRVPARLGIEP</sequence>
<organism evidence="1">
    <name type="scientific">mine drainage metagenome</name>
    <dbReference type="NCBI Taxonomy" id="410659"/>
    <lineage>
        <taxon>unclassified sequences</taxon>
        <taxon>metagenomes</taxon>
        <taxon>ecological metagenomes</taxon>
    </lineage>
</organism>
<name>E6PX09_9ZZZZ</name>
<accession>E6PX09</accession>
<reference evidence="1" key="1">
    <citation type="submission" date="2009-10" db="EMBL/GenBank/DDBJ databases">
        <title>Diversity of trophic interactions inside an arsenic-rich microbial ecosystem.</title>
        <authorList>
            <person name="Bertin P.N."/>
            <person name="Heinrich-Salmeron A."/>
            <person name="Pelletier E."/>
            <person name="Goulhen-Chollet F."/>
            <person name="Arsene-Ploetze F."/>
            <person name="Gallien S."/>
            <person name="Calteau A."/>
            <person name="Vallenet D."/>
            <person name="Casiot C."/>
            <person name="Chane-Woon-Ming B."/>
            <person name="Giloteaux L."/>
            <person name="Barakat M."/>
            <person name="Bonnefoy V."/>
            <person name="Bruneel O."/>
            <person name="Chandler M."/>
            <person name="Cleiss J."/>
            <person name="Duran R."/>
            <person name="Elbaz-Poulichet F."/>
            <person name="Fonknechten N."/>
            <person name="Lauga B."/>
            <person name="Mornico D."/>
            <person name="Ortet P."/>
            <person name="Schaeffer C."/>
            <person name="Siguier P."/>
            <person name="Alexander Thil Smith A."/>
            <person name="Van Dorsselaer A."/>
            <person name="Weissenbach J."/>
            <person name="Medigue C."/>
            <person name="Le Paslier D."/>
        </authorList>
    </citation>
    <scope>NUCLEOTIDE SEQUENCE</scope>
</reference>
<comment type="caution">
    <text evidence="1">The sequence shown here is derived from an EMBL/GenBank/DDBJ whole genome shotgun (WGS) entry which is preliminary data.</text>
</comment>
<dbReference type="AlphaFoldDB" id="E6PX09"/>
<evidence type="ECO:0000313" key="1">
    <source>
        <dbReference type="EMBL" id="CBH99468.1"/>
    </source>
</evidence>
<protein>
    <submittedName>
        <fullName evidence="1">Uncharacterized protein</fullName>
    </submittedName>
</protein>
<gene>
    <name evidence="1" type="ORF">CARN3_0390</name>
</gene>
<proteinExistence type="predicted"/>